<dbReference type="RefSeq" id="WP_011033676.1">
    <property type="nucleotide sequence ID" value="NZ_CP009511.1"/>
</dbReference>
<name>A0A0E3REW5_METMZ</name>
<accession>A0A0E3REW5</accession>
<dbReference type="HOGENOM" id="CLU_091963_0_0_2"/>
<protein>
    <submittedName>
        <fullName evidence="1">Uncharacterized protein</fullName>
    </submittedName>
</protein>
<sequence>MTSRNNVKYGIVLVGALTLIVLGLAFSNSMQSSQENSKPSNNIDEPLSGSMSFLLEEYTLEDLSKNSDVIVMGTVKEILPSKWNSADGKRPDKVVEFGPYDLIYTDIIISVDKYVKNPLSSEEVIVRVEGGKVGNDTMAVEDEPSFKTGEKVLLYLTEDTSPGTKDTGPEHFKVTGYMQGKFTLTDDGRAIGWNQNISQEELLNTI</sequence>
<reference evidence="1 2" key="1">
    <citation type="submission" date="2014-07" db="EMBL/GenBank/DDBJ databases">
        <title>Methanogenic archaea and the global carbon cycle.</title>
        <authorList>
            <person name="Henriksen J.R."/>
            <person name="Luke J."/>
            <person name="Reinhart S."/>
            <person name="Benedict M.N."/>
            <person name="Youngblut N.D."/>
            <person name="Metcalf M.E."/>
            <person name="Whitaker R.J."/>
            <person name="Metcalf W.W."/>
        </authorList>
    </citation>
    <scope>NUCLEOTIDE SEQUENCE [LARGE SCALE GENOMIC DNA]</scope>
    <source>
        <strain evidence="1 2">SarPi</strain>
    </source>
</reference>
<organism evidence="1 2">
    <name type="scientific">Methanosarcina mazei SarPi</name>
    <dbReference type="NCBI Taxonomy" id="1434115"/>
    <lineage>
        <taxon>Archaea</taxon>
        <taxon>Methanobacteriati</taxon>
        <taxon>Methanobacteriota</taxon>
        <taxon>Stenosarchaea group</taxon>
        <taxon>Methanomicrobia</taxon>
        <taxon>Methanosarcinales</taxon>
        <taxon>Methanosarcinaceae</taxon>
        <taxon>Methanosarcina</taxon>
    </lineage>
</organism>
<dbReference type="GeneID" id="24866105"/>
<dbReference type="PATRIC" id="fig|1434115.4.peg.3559"/>
<dbReference type="AlphaFoldDB" id="A0A0E3REW5"/>
<gene>
    <name evidence="1" type="ORF">MSMAP_2803</name>
</gene>
<evidence type="ECO:0000313" key="1">
    <source>
        <dbReference type="EMBL" id="AKB62788.1"/>
    </source>
</evidence>
<proteinExistence type="predicted"/>
<dbReference type="EMBL" id="CP009511">
    <property type="protein sequence ID" value="AKB62788.1"/>
    <property type="molecule type" value="Genomic_DNA"/>
</dbReference>
<evidence type="ECO:0000313" key="2">
    <source>
        <dbReference type="Proteomes" id="UP000033116"/>
    </source>
</evidence>
<dbReference type="Proteomes" id="UP000033116">
    <property type="component" value="Chromosome"/>
</dbReference>